<dbReference type="AlphaFoldDB" id="A0A109KXA9"/>
<name>A0A109KXA9_PSEFL</name>
<sequence>MLASINSMPCDALPAFSWPRPGHRNFSTTFPSRKNRKSVRCVTRLHADYCVHLEHDSRIERYWAQPHVFSWMSGTSKYRYAPHFLVANGDGSGCYCEVLASFAGINASRGETLLEFEALCGERGWRFHRIEAATIHNKEFDTLHKLYLRSLDATTDEYTKCLKLLPQLVWPATIREVLLTVSAFALPALCRCLFFGQLKADLSQALDLDLMIQGPVTSEADN</sequence>
<evidence type="ECO:0008006" key="3">
    <source>
        <dbReference type="Google" id="ProtNLM"/>
    </source>
</evidence>
<dbReference type="EMBL" id="LCYC01000031">
    <property type="protein sequence ID" value="KWV77048.1"/>
    <property type="molecule type" value="Genomic_DNA"/>
</dbReference>
<organism evidence="1 2">
    <name type="scientific">Pseudomonas fluorescens</name>
    <dbReference type="NCBI Taxonomy" id="294"/>
    <lineage>
        <taxon>Bacteria</taxon>
        <taxon>Pseudomonadati</taxon>
        <taxon>Pseudomonadota</taxon>
        <taxon>Gammaproteobacteria</taxon>
        <taxon>Pseudomonadales</taxon>
        <taxon>Pseudomonadaceae</taxon>
        <taxon>Pseudomonas</taxon>
    </lineage>
</organism>
<accession>A0A109KXA9</accession>
<comment type="caution">
    <text evidence="1">The sequence shown here is derived from an EMBL/GenBank/DDBJ whole genome shotgun (WGS) entry which is preliminary data.</text>
</comment>
<evidence type="ECO:0000313" key="1">
    <source>
        <dbReference type="EMBL" id="KWV77048.1"/>
    </source>
</evidence>
<reference evidence="1 2" key="1">
    <citation type="submission" date="2015-05" db="EMBL/GenBank/DDBJ databases">
        <title>A genomic and transcriptomic approach to investigate the blue pigment phenotype in Pseudomonas fluorescens.</title>
        <authorList>
            <person name="Andreani N.A."/>
            <person name="Cardazzo B."/>
        </authorList>
    </citation>
    <scope>NUCLEOTIDE SEQUENCE [LARGE SCALE GENOMIC DNA]</scope>
    <source>
        <strain evidence="1 2">Ps_40</strain>
    </source>
</reference>
<dbReference type="Proteomes" id="UP000063434">
    <property type="component" value="Unassembled WGS sequence"/>
</dbReference>
<proteinExistence type="predicted"/>
<evidence type="ECO:0000313" key="2">
    <source>
        <dbReference type="Proteomes" id="UP000063434"/>
    </source>
</evidence>
<gene>
    <name evidence="1" type="ORF">PFL603g_02430</name>
</gene>
<dbReference type="PATRIC" id="fig|294.195.peg.2586"/>
<protein>
    <recommendedName>
        <fullName evidence="3">TnsA endonuclease N-terminal domain-containing protein</fullName>
    </recommendedName>
</protein>